<name>A0ABW0ZGS2_9ACTN</name>
<keyword evidence="4" id="KW-1185">Reference proteome</keyword>
<evidence type="ECO:0000259" key="2">
    <source>
        <dbReference type="Pfam" id="PF01345"/>
    </source>
</evidence>
<dbReference type="InterPro" id="IPR047589">
    <property type="entry name" value="DUF11_rpt"/>
</dbReference>
<evidence type="ECO:0000256" key="1">
    <source>
        <dbReference type="SAM" id="MobiDB-lite"/>
    </source>
</evidence>
<dbReference type="NCBIfam" id="TIGR01451">
    <property type="entry name" value="B_ant_repeat"/>
    <property type="match status" value="1"/>
</dbReference>
<protein>
    <recommendedName>
        <fullName evidence="2">DUF11 domain-containing protein</fullName>
    </recommendedName>
</protein>
<dbReference type="EMBL" id="JBHSNS010000001">
    <property type="protein sequence ID" value="MFC5728529.1"/>
    <property type="molecule type" value="Genomic_DNA"/>
</dbReference>
<feature type="region of interest" description="Disordered" evidence="1">
    <location>
        <begin position="114"/>
        <end position="140"/>
    </location>
</feature>
<proteinExistence type="predicted"/>
<reference evidence="4" key="1">
    <citation type="journal article" date="2019" name="Int. J. Syst. Evol. Microbiol.">
        <title>The Global Catalogue of Microorganisms (GCM) 10K type strain sequencing project: providing services to taxonomists for standard genome sequencing and annotation.</title>
        <authorList>
            <consortium name="The Broad Institute Genomics Platform"/>
            <consortium name="The Broad Institute Genome Sequencing Center for Infectious Disease"/>
            <person name="Wu L."/>
            <person name="Ma J."/>
        </authorList>
    </citation>
    <scope>NUCLEOTIDE SEQUENCE [LARGE SCALE GENOMIC DNA]</scope>
    <source>
        <strain evidence="4">YIM 94188</strain>
    </source>
</reference>
<dbReference type="RefSeq" id="WP_378526968.1">
    <property type="nucleotide sequence ID" value="NZ_JBHSNS010000001.1"/>
</dbReference>
<comment type="caution">
    <text evidence="3">The sequence shown here is derived from an EMBL/GenBank/DDBJ whole genome shotgun (WGS) entry which is preliminary data.</text>
</comment>
<organism evidence="3 4">
    <name type="scientific">Nocardioides vastitatis</name>
    <dbReference type="NCBI Taxonomy" id="2568655"/>
    <lineage>
        <taxon>Bacteria</taxon>
        <taxon>Bacillati</taxon>
        <taxon>Actinomycetota</taxon>
        <taxon>Actinomycetes</taxon>
        <taxon>Propionibacteriales</taxon>
        <taxon>Nocardioidaceae</taxon>
        <taxon>Nocardioides</taxon>
    </lineage>
</organism>
<feature type="domain" description="DUF11" evidence="2">
    <location>
        <begin position="2"/>
        <end position="110"/>
    </location>
</feature>
<dbReference type="InterPro" id="IPR001434">
    <property type="entry name" value="OmcB-like_DUF11"/>
</dbReference>
<dbReference type="Proteomes" id="UP001596072">
    <property type="component" value="Unassembled WGS sequence"/>
</dbReference>
<feature type="non-terminal residue" evidence="3">
    <location>
        <position position="1"/>
    </location>
</feature>
<evidence type="ECO:0000313" key="3">
    <source>
        <dbReference type="EMBL" id="MFC5728529.1"/>
    </source>
</evidence>
<evidence type="ECO:0000313" key="4">
    <source>
        <dbReference type="Proteomes" id="UP001596072"/>
    </source>
</evidence>
<gene>
    <name evidence="3" type="ORF">ACFPQB_06335</name>
</gene>
<sequence>RVVVGDRVRYALRVTNNGPDTARGPITVTDRLPRGLDALAARGRGWACRVNRASDTITCVRAAALGADRRAPVITVVAKTRRSALGRRLVNTAKVAANGDIRRSNNRDVAGIRVVRQPPPPNTGFRAMSPQQRMLGPGRR</sequence>
<dbReference type="Pfam" id="PF01345">
    <property type="entry name" value="DUF11"/>
    <property type="match status" value="1"/>
</dbReference>
<accession>A0ABW0ZGS2</accession>